<protein>
    <submittedName>
        <fullName evidence="9">Tetratricopeptide TPR 2 repeat protein</fullName>
    </submittedName>
</protein>
<feature type="domain" description="Peptidase M48" evidence="7">
    <location>
        <begin position="33"/>
        <end position="220"/>
    </location>
</feature>
<dbReference type="Gene3D" id="1.25.40.10">
    <property type="entry name" value="Tetratricopeptide repeat domain"/>
    <property type="match status" value="1"/>
</dbReference>
<name>A0A1V1NXH7_9BACT</name>
<dbReference type="Pfam" id="PF01435">
    <property type="entry name" value="Peptidase_M48"/>
    <property type="match status" value="1"/>
</dbReference>
<keyword evidence="6" id="KW-0482">Metalloprotease</keyword>
<gene>
    <name evidence="9" type="ORF">OMM_11808</name>
</gene>
<dbReference type="SUPFAM" id="SSF48452">
    <property type="entry name" value="TPR-like"/>
    <property type="match status" value="1"/>
</dbReference>
<dbReference type="AlphaFoldDB" id="A0A1V1NXH7"/>
<evidence type="ECO:0000256" key="5">
    <source>
        <dbReference type="ARBA" id="ARBA00022833"/>
    </source>
</evidence>
<dbReference type="GO" id="GO:0046872">
    <property type="term" value="F:metal ion binding"/>
    <property type="evidence" value="ECO:0007669"/>
    <property type="project" value="UniProtKB-KW"/>
</dbReference>
<evidence type="ECO:0000256" key="6">
    <source>
        <dbReference type="ARBA" id="ARBA00023049"/>
    </source>
</evidence>
<keyword evidence="4" id="KW-0378">Hydrolase</keyword>
<keyword evidence="3" id="KW-0479">Metal-binding</keyword>
<dbReference type="Pfam" id="PF04754">
    <property type="entry name" value="Transposase_31"/>
    <property type="match status" value="1"/>
</dbReference>
<feature type="domain" description="Transposase (putative) YhgA-like" evidence="8">
    <location>
        <begin position="405"/>
        <end position="488"/>
    </location>
</feature>
<evidence type="ECO:0000259" key="8">
    <source>
        <dbReference type="Pfam" id="PF04754"/>
    </source>
</evidence>
<sequence>MIQDCFVFSADNNINWLISHWGTLNADNYPRFSKINQIFHRVVMVADKPIGIKPTLKGIKTIGDPWASCCPDGTIVLTQKAIDYCYDDASEAIGDSRLAFIIGHELAHLAGNDFWHLNVLESVYQYGKDAALFQAILSLLRKTEDTDNTAHAREIRKNKELKADKYGFLYMSLAGYDPGAIVGSTENDFFDHWANRITSQVAYSDLSHPESKQRSDFLRSQMNRMIDQLNFFHIGVRYYQLGQYANALDYLEIFNKDFPSREVSNNLGLIHYQLAMGCLAECLGDGAFRFQLATFLDTHTRAETFKNQAVRSSHISLKDCPQLLVFKDEIESAQQYFKDAVAKDPLYDPPHLNLSSAYLMASIVSTQCHFKESVLLHSAIAELEKIDSPESINNLAIAKYLRGTNPDKWIRFRILKYKTRIWDEYLKISEKPDKLPPILPMVFYIGRSKWSYSNEFIDLVSDNPLDSEYIPKFKHLLMDYSDQDKEIKRCNQG</sequence>
<evidence type="ECO:0000256" key="2">
    <source>
        <dbReference type="ARBA" id="ARBA00022670"/>
    </source>
</evidence>
<dbReference type="GO" id="GO:0016020">
    <property type="term" value="C:membrane"/>
    <property type="evidence" value="ECO:0007669"/>
    <property type="project" value="TreeGrafter"/>
</dbReference>
<accession>A0A1V1NXH7</accession>
<dbReference type="GO" id="GO:0051603">
    <property type="term" value="P:proteolysis involved in protein catabolic process"/>
    <property type="evidence" value="ECO:0007669"/>
    <property type="project" value="TreeGrafter"/>
</dbReference>
<evidence type="ECO:0000256" key="1">
    <source>
        <dbReference type="ARBA" id="ARBA00001947"/>
    </source>
</evidence>
<dbReference type="EMBL" id="ATBP01001484">
    <property type="protein sequence ID" value="ETR67245.1"/>
    <property type="molecule type" value="Genomic_DNA"/>
</dbReference>
<dbReference type="InterPro" id="IPR051156">
    <property type="entry name" value="Mito/Outer_Membr_Metalloprot"/>
</dbReference>
<dbReference type="InterPro" id="IPR006842">
    <property type="entry name" value="Transposase_31"/>
</dbReference>
<evidence type="ECO:0000313" key="10">
    <source>
        <dbReference type="Proteomes" id="UP000189670"/>
    </source>
</evidence>
<proteinExistence type="predicted"/>
<evidence type="ECO:0000313" key="9">
    <source>
        <dbReference type="EMBL" id="ETR67245.1"/>
    </source>
</evidence>
<reference evidence="10" key="1">
    <citation type="submission" date="2012-11" db="EMBL/GenBank/DDBJ databases">
        <authorList>
            <person name="Lucero-Rivera Y.E."/>
            <person name="Tovar-Ramirez D."/>
        </authorList>
    </citation>
    <scope>NUCLEOTIDE SEQUENCE [LARGE SCALE GENOMIC DNA]</scope>
    <source>
        <strain evidence="10">Araruama</strain>
    </source>
</reference>
<dbReference type="GO" id="GO:0004222">
    <property type="term" value="F:metalloendopeptidase activity"/>
    <property type="evidence" value="ECO:0007669"/>
    <property type="project" value="InterPro"/>
</dbReference>
<dbReference type="InterPro" id="IPR001915">
    <property type="entry name" value="Peptidase_M48"/>
</dbReference>
<evidence type="ECO:0000256" key="3">
    <source>
        <dbReference type="ARBA" id="ARBA00022723"/>
    </source>
</evidence>
<dbReference type="Proteomes" id="UP000189670">
    <property type="component" value="Unassembled WGS sequence"/>
</dbReference>
<evidence type="ECO:0000259" key="7">
    <source>
        <dbReference type="Pfam" id="PF01435"/>
    </source>
</evidence>
<dbReference type="InterPro" id="IPR011990">
    <property type="entry name" value="TPR-like_helical_dom_sf"/>
</dbReference>
<dbReference type="PANTHER" id="PTHR22726:SF1">
    <property type="entry name" value="METALLOENDOPEPTIDASE OMA1, MITOCHONDRIAL"/>
    <property type="match status" value="1"/>
</dbReference>
<comment type="cofactor">
    <cofactor evidence="1">
        <name>Zn(2+)</name>
        <dbReference type="ChEBI" id="CHEBI:29105"/>
    </cofactor>
</comment>
<comment type="caution">
    <text evidence="9">The sequence shown here is derived from an EMBL/GenBank/DDBJ whole genome shotgun (WGS) entry which is preliminary data.</text>
</comment>
<keyword evidence="2" id="KW-0645">Protease</keyword>
<dbReference type="PANTHER" id="PTHR22726">
    <property type="entry name" value="METALLOENDOPEPTIDASE OMA1"/>
    <property type="match status" value="1"/>
</dbReference>
<organism evidence="9 10">
    <name type="scientific">Candidatus Magnetoglobus multicellularis str. Araruama</name>
    <dbReference type="NCBI Taxonomy" id="890399"/>
    <lineage>
        <taxon>Bacteria</taxon>
        <taxon>Pseudomonadati</taxon>
        <taxon>Thermodesulfobacteriota</taxon>
        <taxon>Desulfobacteria</taxon>
        <taxon>Desulfobacterales</taxon>
        <taxon>Desulfobacteraceae</taxon>
        <taxon>Candidatus Magnetoglobus</taxon>
    </lineage>
</organism>
<keyword evidence="5" id="KW-0862">Zinc</keyword>
<evidence type="ECO:0000256" key="4">
    <source>
        <dbReference type="ARBA" id="ARBA00022801"/>
    </source>
</evidence>